<keyword evidence="5 6" id="KW-0804">Transcription</keyword>
<dbReference type="HAMAP" id="MF_00073">
    <property type="entry name" value="NusB"/>
    <property type="match status" value="1"/>
</dbReference>
<dbReference type="InterPro" id="IPR035926">
    <property type="entry name" value="NusB-like_sf"/>
</dbReference>
<feature type="domain" description="NusB/RsmB/TIM44" evidence="7">
    <location>
        <begin position="6"/>
        <end position="132"/>
    </location>
</feature>
<keyword evidence="3 6" id="KW-0694">RNA-binding</keyword>
<dbReference type="Proteomes" id="UP001594351">
    <property type="component" value="Unassembled WGS sequence"/>
</dbReference>
<dbReference type="InterPro" id="IPR006027">
    <property type="entry name" value="NusB_RsmB_TIM44"/>
</dbReference>
<keyword evidence="2 6" id="KW-0889">Transcription antitermination</keyword>
<dbReference type="InterPro" id="IPR011605">
    <property type="entry name" value="NusB_fam"/>
</dbReference>
<keyword evidence="9" id="KW-1185">Reference proteome</keyword>
<dbReference type="PANTHER" id="PTHR11078">
    <property type="entry name" value="N UTILIZATION SUBSTANCE PROTEIN B-RELATED"/>
    <property type="match status" value="1"/>
</dbReference>
<protein>
    <recommendedName>
        <fullName evidence="6">Transcription antitermination protein NusB</fullName>
    </recommendedName>
    <alternativeName>
        <fullName evidence="6">Antitermination factor NusB</fullName>
    </alternativeName>
</protein>
<evidence type="ECO:0000256" key="6">
    <source>
        <dbReference type="HAMAP-Rule" id="MF_00073"/>
    </source>
</evidence>
<accession>A0ABV6YSP8</accession>
<dbReference type="EMBL" id="JBHPBY010000026">
    <property type="protein sequence ID" value="MFC1849213.1"/>
    <property type="molecule type" value="Genomic_DNA"/>
</dbReference>
<proteinExistence type="inferred from homology"/>
<evidence type="ECO:0000256" key="4">
    <source>
        <dbReference type="ARBA" id="ARBA00023015"/>
    </source>
</evidence>
<dbReference type="PANTHER" id="PTHR11078:SF3">
    <property type="entry name" value="ANTITERMINATION NUSB DOMAIN-CONTAINING PROTEIN"/>
    <property type="match status" value="1"/>
</dbReference>
<comment type="similarity">
    <text evidence="1 6">Belongs to the NusB family.</text>
</comment>
<dbReference type="Pfam" id="PF01029">
    <property type="entry name" value="NusB"/>
    <property type="match status" value="1"/>
</dbReference>
<dbReference type="NCBIfam" id="TIGR01951">
    <property type="entry name" value="nusB"/>
    <property type="match status" value="1"/>
</dbReference>
<evidence type="ECO:0000313" key="9">
    <source>
        <dbReference type="Proteomes" id="UP001594351"/>
    </source>
</evidence>
<evidence type="ECO:0000256" key="3">
    <source>
        <dbReference type="ARBA" id="ARBA00022884"/>
    </source>
</evidence>
<name>A0ABV6YSP8_UNCC1</name>
<evidence type="ECO:0000259" key="7">
    <source>
        <dbReference type="Pfam" id="PF01029"/>
    </source>
</evidence>
<evidence type="ECO:0000313" key="8">
    <source>
        <dbReference type="EMBL" id="MFC1849213.1"/>
    </source>
</evidence>
<gene>
    <name evidence="6 8" type="primary">nusB</name>
    <name evidence="8" type="ORF">ACFL27_03290</name>
</gene>
<organism evidence="8 9">
    <name type="scientific">candidate division CSSED10-310 bacterium</name>
    <dbReference type="NCBI Taxonomy" id="2855610"/>
    <lineage>
        <taxon>Bacteria</taxon>
        <taxon>Bacteria division CSSED10-310</taxon>
    </lineage>
</organism>
<dbReference type="Gene3D" id="1.10.940.10">
    <property type="entry name" value="NusB-like"/>
    <property type="match status" value="1"/>
</dbReference>
<sequence>MGTRRIARELALQILYQKEIGQENLGQILTSLRQNSDKKFSTEVWNYAQQLASGALENQANIDELIAQYSDHWELSRICLIDRNILRLAIYEMLYSPETVPPNVCINEALEIAKKFSSHLSPAFINGILDKVKAHAFKGTLS</sequence>
<evidence type="ECO:0000256" key="2">
    <source>
        <dbReference type="ARBA" id="ARBA00022814"/>
    </source>
</evidence>
<evidence type="ECO:0000256" key="1">
    <source>
        <dbReference type="ARBA" id="ARBA00005952"/>
    </source>
</evidence>
<evidence type="ECO:0000256" key="5">
    <source>
        <dbReference type="ARBA" id="ARBA00023163"/>
    </source>
</evidence>
<reference evidence="8 9" key="1">
    <citation type="submission" date="2024-09" db="EMBL/GenBank/DDBJ databases">
        <title>Laminarin stimulates single cell rates of sulfate reduction while oxygen inhibits transcriptomic activity in coastal marine sediment.</title>
        <authorList>
            <person name="Lindsay M."/>
            <person name="Orcutt B."/>
            <person name="Emerson D."/>
            <person name="Stepanauskas R."/>
            <person name="D'Angelo T."/>
        </authorList>
    </citation>
    <scope>NUCLEOTIDE SEQUENCE [LARGE SCALE GENOMIC DNA]</scope>
    <source>
        <strain evidence="8">SAG AM-311-K15</strain>
    </source>
</reference>
<dbReference type="SUPFAM" id="SSF48013">
    <property type="entry name" value="NusB-like"/>
    <property type="match status" value="1"/>
</dbReference>
<dbReference type="CDD" id="cd00619">
    <property type="entry name" value="Terminator_NusB"/>
    <property type="match status" value="1"/>
</dbReference>
<comment type="function">
    <text evidence="6">Involved in transcription antitermination. Required for transcription of ribosomal RNA (rRNA) genes. Binds specifically to the boxA antiterminator sequence of the ribosomal RNA (rrn) operons.</text>
</comment>
<comment type="caution">
    <text evidence="8">The sequence shown here is derived from an EMBL/GenBank/DDBJ whole genome shotgun (WGS) entry which is preliminary data.</text>
</comment>
<keyword evidence="4 6" id="KW-0805">Transcription regulation</keyword>